<dbReference type="GO" id="GO:0004674">
    <property type="term" value="F:protein serine/threonine kinase activity"/>
    <property type="evidence" value="ECO:0007669"/>
    <property type="project" value="UniProtKB-KW"/>
</dbReference>
<evidence type="ECO:0000256" key="2">
    <source>
        <dbReference type="ARBA" id="ARBA00022741"/>
    </source>
</evidence>
<keyword evidence="3 8" id="KW-0418">Kinase</keyword>
<feature type="transmembrane region" description="Helical" evidence="6">
    <location>
        <begin position="302"/>
        <end position="324"/>
    </location>
</feature>
<dbReference type="Gene3D" id="1.25.40.10">
    <property type="entry name" value="Tetratricopeptide repeat domain"/>
    <property type="match status" value="2"/>
</dbReference>
<keyword evidence="6" id="KW-0812">Transmembrane</keyword>
<keyword evidence="4 5" id="KW-0067">ATP-binding</keyword>
<proteinExistence type="predicted"/>
<dbReference type="CDD" id="cd14014">
    <property type="entry name" value="STKc_PknB_like"/>
    <property type="match status" value="1"/>
</dbReference>
<dbReference type="SMART" id="SM00220">
    <property type="entry name" value="S_TKc"/>
    <property type="match status" value="1"/>
</dbReference>
<feature type="domain" description="Protein kinase" evidence="7">
    <location>
        <begin position="17"/>
        <end position="275"/>
    </location>
</feature>
<dbReference type="RefSeq" id="WP_207859971.1">
    <property type="nucleotide sequence ID" value="NZ_JAFREP010000015.1"/>
</dbReference>
<evidence type="ECO:0000313" key="9">
    <source>
        <dbReference type="Proteomes" id="UP000664417"/>
    </source>
</evidence>
<gene>
    <name evidence="8" type="ORF">J3U88_16200</name>
</gene>
<protein>
    <submittedName>
        <fullName evidence="8">Serine/threonine protein kinase</fullName>
    </submittedName>
</protein>
<evidence type="ECO:0000259" key="7">
    <source>
        <dbReference type="PROSITE" id="PS50011"/>
    </source>
</evidence>
<dbReference type="Gene3D" id="1.10.510.10">
    <property type="entry name" value="Transferase(Phosphotransferase) domain 1"/>
    <property type="match status" value="1"/>
</dbReference>
<accession>A0A8J7Q3R1</accession>
<dbReference type="PANTHER" id="PTHR43289:SF34">
    <property type="entry name" value="SERINE_THREONINE-PROTEIN KINASE YBDM-RELATED"/>
    <property type="match status" value="1"/>
</dbReference>
<dbReference type="Pfam" id="PF00069">
    <property type="entry name" value="Pkinase"/>
    <property type="match status" value="1"/>
</dbReference>
<dbReference type="AlphaFoldDB" id="A0A8J7Q3R1"/>
<dbReference type="PROSITE" id="PS50011">
    <property type="entry name" value="PROTEIN_KINASE_DOM"/>
    <property type="match status" value="1"/>
</dbReference>
<dbReference type="InterPro" id="IPR011009">
    <property type="entry name" value="Kinase-like_dom_sf"/>
</dbReference>
<dbReference type="PANTHER" id="PTHR43289">
    <property type="entry name" value="MITOGEN-ACTIVATED PROTEIN KINASE KINASE KINASE 20-RELATED"/>
    <property type="match status" value="1"/>
</dbReference>
<dbReference type="EMBL" id="JAFREP010000015">
    <property type="protein sequence ID" value="MBO1320017.1"/>
    <property type="molecule type" value="Genomic_DNA"/>
</dbReference>
<dbReference type="InterPro" id="IPR011990">
    <property type="entry name" value="TPR-like_helical_dom_sf"/>
</dbReference>
<feature type="binding site" evidence="5">
    <location>
        <position position="46"/>
    </location>
    <ligand>
        <name>ATP</name>
        <dbReference type="ChEBI" id="CHEBI:30616"/>
    </ligand>
</feature>
<keyword evidence="2 5" id="KW-0547">Nucleotide-binding</keyword>
<dbReference type="Proteomes" id="UP000664417">
    <property type="component" value="Unassembled WGS sequence"/>
</dbReference>
<dbReference type="PROSITE" id="PS00108">
    <property type="entry name" value="PROTEIN_KINASE_ST"/>
    <property type="match status" value="1"/>
</dbReference>
<dbReference type="Gene3D" id="3.30.200.20">
    <property type="entry name" value="Phosphorylase Kinase, domain 1"/>
    <property type="match status" value="1"/>
</dbReference>
<organism evidence="8 9">
    <name type="scientific">Acanthopleuribacter pedis</name>
    <dbReference type="NCBI Taxonomy" id="442870"/>
    <lineage>
        <taxon>Bacteria</taxon>
        <taxon>Pseudomonadati</taxon>
        <taxon>Acidobacteriota</taxon>
        <taxon>Holophagae</taxon>
        <taxon>Acanthopleuribacterales</taxon>
        <taxon>Acanthopleuribacteraceae</taxon>
        <taxon>Acanthopleuribacter</taxon>
    </lineage>
</organism>
<keyword evidence="1" id="KW-0808">Transferase</keyword>
<dbReference type="PROSITE" id="PS00107">
    <property type="entry name" value="PROTEIN_KINASE_ATP"/>
    <property type="match status" value="1"/>
</dbReference>
<evidence type="ECO:0000256" key="1">
    <source>
        <dbReference type="ARBA" id="ARBA00022679"/>
    </source>
</evidence>
<keyword evidence="6" id="KW-0472">Membrane</keyword>
<reference evidence="8" key="1">
    <citation type="submission" date="2021-03" db="EMBL/GenBank/DDBJ databases">
        <authorList>
            <person name="Wang G."/>
        </authorList>
    </citation>
    <scope>NUCLEOTIDE SEQUENCE</scope>
    <source>
        <strain evidence="8">KCTC 12899</strain>
    </source>
</reference>
<dbReference type="SUPFAM" id="SSF56112">
    <property type="entry name" value="Protein kinase-like (PK-like)"/>
    <property type="match status" value="1"/>
</dbReference>
<keyword evidence="9" id="KW-1185">Reference proteome</keyword>
<evidence type="ECO:0000256" key="5">
    <source>
        <dbReference type="PROSITE-ProRule" id="PRU10141"/>
    </source>
</evidence>
<dbReference type="InterPro" id="IPR008271">
    <property type="entry name" value="Ser/Thr_kinase_AS"/>
</dbReference>
<evidence type="ECO:0000256" key="3">
    <source>
        <dbReference type="ARBA" id="ARBA00022777"/>
    </source>
</evidence>
<evidence type="ECO:0000256" key="6">
    <source>
        <dbReference type="SAM" id="Phobius"/>
    </source>
</evidence>
<dbReference type="GO" id="GO:0005524">
    <property type="term" value="F:ATP binding"/>
    <property type="evidence" value="ECO:0007669"/>
    <property type="project" value="UniProtKB-UniRule"/>
</dbReference>
<comment type="caution">
    <text evidence="8">The sequence shown here is derived from an EMBL/GenBank/DDBJ whole genome shotgun (WGS) entry which is preliminary data.</text>
</comment>
<dbReference type="SUPFAM" id="SSF48452">
    <property type="entry name" value="TPR-like"/>
    <property type="match status" value="1"/>
</dbReference>
<evidence type="ECO:0000313" key="8">
    <source>
        <dbReference type="EMBL" id="MBO1320017.1"/>
    </source>
</evidence>
<keyword evidence="8" id="KW-0723">Serine/threonine-protein kinase</keyword>
<evidence type="ECO:0000256" key="4">
    <source>
        <dbReference type="ARBA" id="ARBA00022840"/>
    </source>
</evidence>
<keyword evidence="6" id="KW-1133">Transmembrane helix</keyword>
<sequence>MNDEFVPLQPGEMVDHYEIWKFLGKGAMGRVYQAFDKQLNRWVAIKILHHAGDPERAQKMMIEARNQATVDHEHVCKVYETGVLRGFPYVVMQYIEGITLDRAVRLMSLREKVLAIQKIAEGLHKAHECGLIHRDIKPQNIMMERGDVAHVFLMDFGVAKQKTAPSNTIEGEVKGSPAYMSPEQAEGRVDLDHTSDIYNLGATLYFLLVGRAPFSGDNTVEVLLDVMEKEPEPIGRVQPDLPQDLQNITMKCIQKEPENRYQSALALASDLGRLLANEPVTATPATPLYLIYKFIQKNRYPVLATFLVLLSLVAGLLGTTAAMLRAYQAADEAAASRQEASAESQKAVTILNFVEDLVVDFEAASPWEQSPSISVAIPLEPREIVERIEIEFDRHPRIQAAVAVLVGKKLLNESRTTDAVYLLDFGCSLLERNYGPWHPRTLRTRLELCVALVRDRKPEQAVEQADQLLKQGRLVFGEDHPMTMAIRELWLYLQLDGRSEDEEPAAVYAAYRRLVEGELLLPANFRWRFLEGRRRAVYEAVVAQGSPSSAIHREFMLNFLALRLTAGDYRDVLRDLRAVSGHVADVRRESPIHELSLHLWEGRIRARLGQFPQALSLFEKIHLASEERDVEAHILALRARNEMVDAWIWVGDAEAALQLAETAEGAAPEPEYAFEHFWRGVLRGKIAIAQNKPEEARLWLERSRSAVRQFGGGFQLRALELEALWAEWLRTQYRFEEAAVVVGYAYRAATFYFEPENRLCLRLQLLRGRLYMDQKLMLGAEPLLIACYETFARQFGNDHPATREAIQTILFLYDQTQNQNKREVFQERLTL</sequence>
<dbReference type="InterPro" id="IPR000719">
    <property type="entry name" value="Prot_kinase_dom"/>
</dbReference>
<name>A0A8J7Q3R1_9BACT</name>
<dbReference type="InterPro" id="IPR017441">
    <property type="entry name" value="Protein_kinase_ATP_BS"/>
</dbReference>